<reference evidence="2" key="1">
    <citation type="submission" date="2022-04" db="EMBL/GenBank/DDBJ databases">
        <title>Desulfatitalea alkaliphila sp. nov., a novel anaerobic sulfate-reducing bacterium isolated from terrestrial mud volcano, Taman Peninsula, Russia.</title>
        <authorList>
            <person name="Khomyakova M.A."/>
            <person name="Merkel A.Y."/>
            <person name="Slobodkin A.I."/>
        </authorList>
    </citation>
    <scope>NUCLEOTIDE SEQUENCE</scope>
    <source>
        <strain evidence="2">M08but</strain>
    </source>
</reference>
<evidence type="ECO:0000313" key="3">
    <source>
        <dbReference type="Proteomes" id="UP001165427"/>
    </source>
</evidence>
<dbReference type="Pfam" id="PF00583">
    <property type="entry name" value="Acetyltransf_1"/>
    <property type="match status" value="1"/>
</dbReference>
<proteinExistence type="predicted"/>
<evidence type="ECO:0000313" key="2">
    <source>
        <dbReference type="EMBL" id="MCJ8501500.1"/>
    </source>
</evidence>
<dbReference type="PROSITE" id="PS51186">
    <property type="entry name" value="GNAT"/>
    <property type="match status" value="1"/>
</dbReference>
<dbReference type="Gene3D" id="3.40.630.30">
    <property type="match status" value="1"/>
</dbReference>
<accession>A0AA41R5N5</accession>
<dbReference type="CDD" id="cd04301">
    <property type="entry name" value="NAT_SF"/>
    <property type="match status" value="1"/>
</dbReference>
<comment type="caution">
    <text evidence="2">The sequence shown here is derived from an EMBL/GenBank/DDBJ whole genome shotgun (WGS) entry which is preliminary data.</text>
</comment>
<sequence length="135" mass="15230">MTFVRANLERAFLIGYVKDGDEIVGCSSLKHPRPEFLATVREQTGIDLANYLERGYTSVKPEYRKRGIGSTLLAGLTSRIGERKLFSVIGEDNIGGRKIALNNRTKRVAVYQSRKTGKKLGIWIPEWMLEDGVDR</sequence>
<feature type="domain" description="N-acetyltransferase" evidence="1">
    <location>
        <begin position="1"/>
        <end position="135"/>
    </location>
</feature>
<keyword evidence="3" id="KW-1185">Reference proteome</keyword>
<dbReference type="RefSeq" id="WP_246909351.1">
    <property type="nucleotide sequence ID" value="NZ_JALJRB010000014.1"/>
</dbReference>
<keyword evidence="2" id="KW-0012">Acyltransferase</keyword>
<dbReference type="AlphaFoldDB" id="A0AA41R5N5"/>
<dbReference type="EMBL" id="JALJRB010000014">
    <property type="protein sequence ID" value="MCJ8501500.1"/>
    <property type="molecule type" value="Genomic_DNA"/>
</dbReference>
<dbReference type="InterPro" id="IPR016181">
    <property type="entry name" value="Acyl_CoA_acyltransferase"/>
</dbReference>
<dbReference type="GO" id="GO:0016747">
    <property type="term" value="F:acyltransferase activity, transferring groups other than amino-acyl groups"/>
    <property type="evidence" value="ECO:0007669"/>
    <property type="project" value="InterPro"/>
</dbReference>
<dbReference type="InterPro" id="IPR000182">
    <property type="entry name" value="GNAT_dom"/>
</dbReference>
<protein>
    <submittedName>
        <fullName evidence="2">GNAT family N-acetyltransferase</fullName>
        <ecNumber evidence="2">2.3.1.-</ecNumber>
    </submittedName>
</protein>
<organism evidence="2 3">
    <name type="scientific">Desulfatitalea alkaliphila</name>
    <dbReference type="NCBI Taxonomy" id="2929485"/>
    <lineage>
        <taxon>Bacteria</taxon>
        <taxon>Pseudomonadati</taxon>
        <taxon>Thermodesulfobacteriota</taxon>
        <taxon>Desulfobacteria</taxon>
        <taxon>Desulfobacterales</taxon>
        <taxon>Desulfosarcinaceae</taxon>
        <taxon>Desulfatitalea</taxon>
    </lineage>
</organism>
<dbReference type="SUPFAM" id="SSF55729">
    <property type="entry name" value="Acyl-CoA N-acyltransferases (Nat)"/>
    <property type="match status" value="1"/>
</dbReference>
<dbReference type="Proteomes" id="UP001165427">
    <property type="component" value="Unassembled WGS sequence"/>
</dbReference>
<gene>
    <name evidence="2" type="ORF">MRX98_13015</name>
</gene>
<keyword evidence="2" id="KW-0808">Transferase</keyword>
<dbReference type="EC" id="2.3.1.-" evidence="2"/>
<evidence type="ECO:0000259" key="1">
    <source>
        <dbReference type="PROSITE" id="PS51186"/>
    </source>
</evidence>
<name>A0AA41R5N5_9BACT</name>